<dbReference type="EMBL" id="SPPK01000011">
    <property type="protein sequence ID" value="TFU86829.1"/>
    <property type="molecule type" value="Genomic_DNA"/>
</dbReference>
<organism evidence="2 3">
    <name type="scientific">Dysgonomonas mossii</name>
    <dbReference type="NCBI Taxonomy" id="163665"/>
    <lineage>
        <taxon>Bacteria</taxon>
        <taxon>Pseudomonadati</taxon>
        <taxon>Bacteroidota</taxon>
        <taxon>Bacteroidia</taxon>
        <taxon>Bacteroidales</taxon>
        <taxon>Dysgonomonadaceae</taxon>
        <taxon>Dysgonomonas</taxon>
    </lineage>
</organism>
<accession>A0A4Y9IJ93</accession>
<name>A0A4Y9IJ93_9BACT</name>
<feature type="non-terminal residue" evidence="2">
    <location>
        <position position="1"/>
    </location>
</feature>
<reference evidence="2 3" key="1">
    <citation type="submission" date="2019-03" db="EMBL/GenBank/DDBJ databases">
        <title>Diversity of the mouse oral microbiome.</title>
        <authorList>
            <person name="Joseph S."/>
            <person name="Aduse-Opoku J."/>
            <person name="Curtis M."/>
            <person name="Wade W."/>
            <person name="Hashim A."/>
        </authorList>
    </citation>
    <scope>NUCLEOTIDE SEQUENCE [LARGE SCALE GENOMIC DNA]</scope>
    <source>
        <strain evidence="2 3">P11</strain>
    </source>
</reference>
<dbReference type="EMBL" id="SPPK01000167">
    <property type="protein sequence ID" value="TFU84686.1"/>
    <property type="molecule type" value="Genomic_DNA"/>
</dbReference>
<dbReference type="AlphaFoldDB" id="A0A4Y9IJ93"/>
<evidence type="ECO:0000313" key="3">
    <source>
        <dbReference type="Proteomes" id="UP000298285"/>
    </source>
</evidence>
<proteinExistence type="predicted"/>
<evidence type="ECO:0000313" key="1">
    <source>
        <dbReference type="EMBL" id="TFU84686.1"/>
    </source>
</evidence>
<sequence>VDMYLPLGIEVKVEIGQTVIGCRTLIAVNNIKNKQ</sequence>
<gene>
    <name evidence="2" type="ORF">E4T88_16990</name>
    <name evidence="1" type="ORF">E4T88_17925</name>
</gene>
<dbReference type="Proteomes" id="UP000298285">
    <property type="component" value="Unassembled WGS sequence"/>
</dbReference>
<comment type="caution">
    <text evidence="2">The sequence shown here is derived from an EMBL/GenBank/DDBJ whole genome shotgun (WGS) entry which is preliminary data.</text>
</comment>
<protein>
    <submittedName>
        <fullName evidence="2">Phosphatidylserine decarboxylase family protein</fullName>
    </submittedName>
</protein>
<evidence type="ECO:0000313" key="2">
    <source>
        <dbReference type="EMBL" id="TFU86829.1"/>
    </source>
</evidence>